<organism evidence="1 2">
    <name type="scientific">Blautia producta</name>
    <dbReference type="NCBI Taxonomy" id="33035"/>
    <lineage>
        <taxon>Bacteria</taxon>
        <taxon>Bacillati</taxon>
        <taxon>Bacillota</taxon>
        <taxon>Clostridia</taxon>
        <taxon>Lachnospirales</taxon>
        <taxon>Lachnospiraceae</taxon>
        <taxon>Blautia</taxon>
    </lineage>
</organism>
<dbReference type="Proteomes" id="UP000289794">
    <property type="component" value="Chromosome"/>
</dbReference>
<gene>
    <name evidence="1" type="ORF">PMF13cell1_00742</name>
</gene>
<dbReference type="EMBL" id="CP035945">
    <property type="protein sequence ID" value="QBE95228.1"/>
    <property type="molecule type" value="Genomic_DNA"/>
</dbReference>
<dbReference type="Pfam" id="PF04883">
    <property type="entry name" value="HK97-gp10_like"/>
    <property type="match status" value="1"/>
</dbReference>
<protein>
    <recommendedName>
        <fullName evidence="3">HK97 gp10 family phage protein</fullName>
    </recommendedName>
</protein>
<reference evidence="1 2" key="1">
    <citation type="submission" date="2019-01" db="EMBL/GenBank/DDBJ databases">
        <title>PMF-metabolizing Aryl O-demethylase.</title>
        <authorList>
            <person name="Kim M."/>
        </authorList>
    </citation>
    <scope>NUCLEOTIDE SEQUENCE [LARGE SCALE GENOMIC DNA]</scope>
    <source>
        <strain evidence="1 2">PMF1</strain>
    </source>
</reference>
<proteinExistence type="predicted"/>
<evidence type="ECO:0008006" key="3">
    <source>
        <dbReference type="Google" id="ProtNLM"/>
    </source>
</evidence>
<dbReference type="InterPro" id="IPR010064">
    <property type="entry name" value="HK97-gp10_tail"/>
</dbReference>
<dbReference type="RefSeq" id="WP_165392351.1">
    <property type="nucleotide sequence ID" value="NZ_CP035945.1"/>
</dbReference>
<dbReference type="KEGG" id="bpro:PMF13cell1_00742"/>
<evidence type="ECO:0000313" key="2">
    <source>
        <dbReference type="Proteomes" id="UP000289794"/>
    </source>
</evidence>
<accession>A0A4V0Z716</accession>
<evidence type="ECO:0000313" key="1">
    <source>
        <dbReference type="EMBL" id="QBE95228.1"/>
    </source>
</evidence>
<sequence>MALDFKDNRIEIKGQISEKMEEWLHEAAGELEAHVKRNTKVKTGKTKGSWGNVVDAAKGEAYVGSQDQNAIWEEYGTGEYALNGDGRKGGWYIPIGAGGISEQDANEYGFKIVFGKDGKKFAFTKGKKPRRALFNAFNSKKSAIIRAAEAKMKELGND</sequence>
<name>A0A4V0Z716_9FIRM</name>
<dbReference type="AlphaFoldDB" id="A0A4V0Z716"/>